<name>A0ABU1GIU3_9GAMM</name>
<sequence>MKPRQHVVLGWQLALCFTLLVGLCALAIGLYVANARQHVGANYTALVADVVRAQQHSSLLRSELLAVSAPTWNPDAERFENMLWRTRQHLQGVTHGLTHSQLDPQYYRTPLARLQEAYDSLPELEARIDEAMVNRSHEAMLELGLALENDLAWAYSELNEYIHQAAAEQRILMERLTLAIGILVLLVLLVVGGLMLALLRLNRQRSRLAELSRVDTLTGLHNRRHLLEEADKLYRISLRDTRPLSLVLIDLDHFKRINDSYGHPVGDRLLQALSQALREETREVDVVARLGGEEFCILMPDTPAPGAMEAAERVRARVQTLPLEQPRVTEPVTVSLGLATGAAHEAAFDRLYSRADRALYAAKAKGRNRTEIG</sequence>
<accession>A0ABU1GIU3</accession>
<dbReference type="InterPro" id="IPR029787">
    <property type="entry name" value="Nucleotide_cyclase"/>
</dbReference>
<dbReference type="GO" id="GO:0052621">
    <property type="term" value="F:diguanylate cyclase activity"/>
    <property type="evidence" value="ECO:0007669"/>
    <property type="project" value="UniProtKB-EC"/>
</dbReference>
<reference evidence="5 6" key="1">
    <citation type="submission" date="2023-04" db="EMBL/GenBank/DDBJ databases">
        <title>A long-awaited taxogenomic arrangement of the family Halomonadaceae.</title>
        <authorList>
            <person name="De La Haba R."/>
            <person name="Chuvochina M."/>
            <person name="Wittouck S."/>
            <person name="Arahal D.R."/>
            <person name="Sanchez-Porro C."/>
            <person name="Hugenholtz P."/>
            <person name="Ventosa A."/>
        </authorList>
    </citation>
    <scope>NUCLEOTIDE SEQUENCE [LARGE SCALE GENOMIC DNA]</scope>
    <source>
        <strain evidence="5 6">DSM 17332</strain>
    </source>
</reference>
<evidence type="ECO:0000313" key="5">
    <source>
        <dbReference type="EMBL" id="MDR5891945.1"/>
    </source>
</evidence>
<feature type="domain" description="GGDEF" evidence="4">
    <location>
        <begin position="242"/>
        <end position="373"/>
    </location>
</feature>
<keyword evidence="3" id="KW-0812">Transmembrane</keyword>
<evidence type="ECO:0000259" key="4">
    <source>
        <dbReference type="PROSITE" id="PS50887"/>
    </source>
</evidence>
<keyword evidence="5" id="KW-0808">Transferase</keyword>
<evidence type="ECO:0000256" key="1">
    <source>
        <dbReference type="ARBA" id="ARBA00012528"/>
    </source>
</evidence>
<dbReference type="InterPro" id="IPR043128">
    <property type="entry name" value="Rev_trsase/Diguanyl_cyclase"/>
</dbReference>
<protein>
    <recommendedName>
        <fullName evidence="1">diguanylate cyclase</fullName>
        <ecNumber evidence="1">2.7.7.65</ecNumber>
    </recommendedName>
</protein>
<dbReference type="SMART" id="SM00267">
    <property type="entry name" value="GGDEF"/>
    <property type="match status" value="1"/>
</dbReference>
<keyword evidence="3" id="KW-0472">Membrane</keyword>
<dbReference type="NCBIfam" id="TIGR00254">
    <property type="entry name" value="GGDEF"/>
    <property type="match status" value="1"/>
</dbReference>
<gene>
    <name evidence="5" type="ORF">QC820_03890</name>
</gene>
<keyword evidence="3" id="KW-1133">Transmembrane helix</keyword>
<dbReference type="PANTHER" id="PTHR45138">
    <property type="entry name" value="REGULATORY COMPONENTS OF SENSORY TRANSDUCTION SYSTEM"/>
    <property type="match status" value="1"/>
</dbReference>
<comment type="catalytic activity">
    <reaction evidence="2">
        <text>2 GTP = 3',3'-c-di-GMP + 2 diphosphate</text>
        <dbReference type="Rhea" id="RHEA:24898"/>
        <dbReference type="ChEBI" id="CHEBI:33019"/>
        <dbReference type="ChEBI" id="CHEBI:37565"/>
        <dbReference type="ChEBI" id="CHEBI:58805"/>
        <dbReference type="EC" id="2.7.7.65"/>
    </reaction>
</comment>
<dbReference type="CDD" id="cd01949">
    <property type="entry name" value="GGDEF"/>
    <property type="match status" value="1"/>
</dbReference>
<dbReference type="EMBL" id="JARWAL010000002">
    <property type="protein sequence ID" value="MDR5891945.1"/>
    <property type="molecule type" value="Genomic_DNA"/>
</dbReference>
<keyword evidence="6" id="KW-1185">Reference proteome</keyword>
<comment type="caution">
    <text evidence="5">The sequence shown here is derived from an EMBL/GenBank/DDBJ whole genome shotgun (WGS) entry which is preliminary data.</text>
</comment>
<feature type="transmembrane region" description="Helical" evidence="3">
    <location>
        <begin position="176"/>
        <end position="199"/>
    </location>
</feature>
<organism evidence="5 6">
    <name type="scientific">Halomonas mongoliensis</name>
    <dbReference type="NCBI Taxonomy" id="321265"/>
    <lineage>
        <taxon>Bacteria</taxon>
        <taxon>Pseudomonadati</taxon>
        <taxon>Pseudomonadota</taxon>
        <taxon>Gammaproteobacteria</taxon>
        <taxon>Oceanospirillales</taxon>
        <taxon>Halomonadaceae</taxon>
        <taxon>Halomonas</taxon>
    </lineage>
</organism>
<proteinExistence type="predicted"/>
<dbReference type="PROSITE" id="PS50887">
    <property type="entry name" value="GGDEF"/>
    <property type="match status" value="1"/>
</dbReference>
<dbReference type="RefSeq" id="WP_309635852.1">
    <property type="nucleotide sequence ID" value="NZ_JARWAL010000002.1"/>
</dbReference>
<dbReference type="Pfam" id="PF00990">
    <property type="entry name" value="GGDEF"/>
    <property type="match status" value="1"/>
</dbReference>
<dbReference type="InterPro" id="IPR000160">
    <property type="entry name" value="GGDEF_dom"/>
</dbReference>
<dbReference type="SUPFAM" id="SSF55073">
    <property type="entry name" value="Nucleotide cyclase"/>
    <property type="match status" value="1"/>
</dbReference>
<keyword evidence="5" id="KW-0548">Nucleotidyltransferase</keyword>
<evidence type="ECO:0000256" key="3">
    <source>
        <dbReference type="SAM" id="Phobius"/>
    </source>
</evidence>
<evidence type="ECO:0000313" key="6">
    <source>
        <dbReference type="Proteomes" id="UP001252270"/>
    </source>
</evidence>
<dbReference type="Proteomes" id="UP001252270">
    <property type="component" value="Unassembled WGS sequence"/>
</dbReference>
<dbReference type="EC" id="2.7.7.65" evidence="1"/>
<dbReference type="InterPro" id="IPR050469">
    <property type="entry name" value="Diguanylate_Cyclase"/>
</dbReference>
<evidence type="ECO:0000256" key="2">
    <source>
        <dbReference type="ARBA" id="ARBA00034247"/>
    </source>
</evidence>
<dbReference type="PANTHER" id="PTHR45138:SF9">
    <property type="entry name" value="DIGUANYLATE CYCLASE DGCM-RELATED"/>
    <property type="match status" value="1"/>
</dbReference>
<dbReference type="Gene3D" id="3.30.70.270">
    <property type="match status" value="1"/>
</dbReference>